<dbReference type="Pfam" id="PF01478">
    <property type="entry name" value="Peptidase_A24"/>
    <property type="match status" value="1"/>
</dbReference>
<name>A0A1Y1QTP5_9GAMM</name>
<dbReference type="STRING" id="1123401.GCA_000621325_01454"/>
<feature type="transmembrane region" description="Helical" evidence="19">
    <location>
        <begin position="127"/>
        <end position="147"/>
    </location>
</feature>
<evidence type="ECO:0000256" key="8">
    <source>
        <dbReference type="ARBA" id="ARBA00022691"/>
    </source>
</evidence>
<evidence type="ECO:0000256" key="9">
    <source>
        <dbReference type="ARBA" id="ARBA00022692"/>
    </source>
</evidence>
<keyword evidence="12 19" id="KW-0472">Membrane</keyword>
<gene>
    <name evidence="22" type="ORF">BWK73_12080</name>
</gene>
<dbReference type="EMBL" id="MTEJ01000046">
    <property type="protein sequence ID" value="OQX13513.1"/>
    <property type="molecule type" value="Genomic_DNA"/>
</dbReference>
<evidence type="ECO:0000256" key="1">
    <source>
        <dbReference type="ARBA" id="ARBA00004429"/>
    </source>
</evidence>
<dbReference type="FunFam" id="1.20.120.1220:FF:000001">
    <property type="entry name" value="Type 4 prepilin-like proteins leader peptide-processing enzyme"/>
    <property type="match status" value="1"/>
</dbReference>
<dbReference type="InterPro" id="IPR014032">
    <property type="entry name" value="Peptidase_A24A_bac"/>
</dbReference>
<keyword evidence="9 18" id="KW-0812">Transmembrane</keyword>
<dbReference type="InterPro" id="IPR010627">
    <property type="entry name" value="Prepilin_pept_A24_N"/>
</dbReference>
<reference evidence="22 23" key="1">
    <citation type="submission" date="2017-01" db="EMBL/GenBank/DDBJ databases">
        <title>Novel large sulfur bacteria in the metagenomes of groundwater-fed chemosynthetic microbial mats in the Lake Huron basin.</title>
        <authorList>
            <person name="Sharrar A.M."/>
            <person name="Flood B.E."/>
            <person name="Bailey J.V."/>
            <person name="Jones D.S."/>
            <person name="Biddanda B."/>
            <person name="Ruberg S.A."/>
            <person name="Marcus D.N."/>
            <person name="Dick G.J."/>
        </authorList>
    </citation>
    <scope>NUCLEOTIDE SEQUENCE [LARGE SCALE GENOMIC DNA]</scope>
    <source>
        <strain evidence="22">A8</strain>
    </source>
</reference>
<dbReference type="Proteomes" id="UP000192491">
    <property type="component" value="Unassembled WGS sequence"/>
</dbReference>
<keyword evidence="10 18" id="KW-0378">Hydrolase</keyword>
<dbReference type="PANTHER" id="PTHR30487:SF0">
    <property type="entry name" value="PREPILIN LEADER PEPTIDASE_N-METHYLTRANSFERASE-RELATED"/>
    <property type="match status" value="1"/>
</dbReference>
<keyword evidence="8" id="KW-0949">S-adenosyl-L-methionine</keyword>
<keyword evidence="6 18" id="KW-0645">Protease</keyword>
<comment type="caution">
    <text evidence="22">The sequence shown here is derived from an EMBL/GenBank/DDBJ whole genome shotgun (WGS) entry which is preliminary data.</text>
</comment>
<evidence type="ECO:0000256" key="19">
    <source>
        <dbReference type="SAM" id="Phobius"/>
    </source>
</evidence>
<evidence type="ECO:0000256" key="4">
    <source>
        <dbReference type="ARBA" id="ARBA00022519"/>
    </source>
</evidence>
<feature type="transmembrane region" description="Helical" evidence="19">
    <location>
        <begin position="217"/>
        <end position="246"/>
    </location>
</feature>
<evidence type="ECO:0000256" key="2">
    <source>
        <dbReference type="ARBA" id="ARBA00005801"/>
    </source>
</evidence>
<dbReference type="InterPro" id="IPR000045">
    <property type="entry name" value="Prepilin_IV_endopep_pep"/>
</dbReference>
<evidence type="ECO:0000256" key="5">
    <source>
        <dbReference type="ARBA" id="ARBA00022603"/>
    </source>
</evidence>
<evidence type="ECO:0000256" key="6">
    <source>
        <dbReference type="ARBA" id="ARBA00022670"/>
    </source>
</evidence>
<evidence type="ECO:0000256" key="12">
    <source>
        <dbReference type="ARBA" id="ARBA00023136"/>
    </source>
</evidence>
<dbReference type="GO" id="GO:0032259">
    <property type="term" value="P:methylation"/>
    <property type="evidence" value="ECO:0007669"/>
    <property type="project" value="UniProtKB-KW"/>
</dbReference>
<feature type="transmembrane region" description="Helical" evidence="19">
    <location>
        <begin position="258"/>
        <end position="276"/>
    </location>
</feature>
<feature type="transmembrane region" description="Helical" evidence="19">
    <location>
        <begin position="184"/>
        <end position="205"/>
    </location>
</feature>
<dbReference type="Gene3D" id="1.20.120.1220">
    <property type="match status" value="1"/>
</dbReference>
<dbReference type="GO" id="GO:0008168">
    <property type="term" value="F:methyltransferase activity"/>
    <property type="evidence" value="ECO:0007669"/>
    <property type="project" value="UniProtKB-KW"/>
</dbReference>
<evidence type="ECO:0000256" key="16">
    <source>
        <dbReference type="ARBA" id="ARBA00071870"/>
    </source>
</evidence>
<proteinExistence type="inferred from homology"/>
<evidence type="ECO:0000313" key="23">
    <source>
        <dbReference type="Proteomes" id="UP000192491"/>
    </source>
</evidence>
<keyword evidence="5 18" id="KW-0489">Methyltransferase</keyword>
<evidence type="ECO:0000256" key="10">
    <source>
        <dbReference type="ARBA" id="ARBA00022801"/>
    </source>
</evidence>
<sequence>MELIFLLKTSPIWLISVVGLFSLLIGSFLNVVIYRLPIMLEREWKQDCNEWLDHPSDKLDTGDFNLVVPRSQCPTCGHKITALENIPVISYLFLRGKCSGCHTPISSQYPLVELATALLSMLVAWRVGYGVELVALLGFTWVLVALFMIDAQTMLLPDILTYPLLWAGLLLNISSTLVNLPDAVLGAAFGYLALWSVFHLFRLLTGKAGMGHGDFKLLAALGAWGGWQILPFVIFASSAFGALFGIAWMVVKGQRESLPMPFGPWLAMAGFVAVVWREDILARMSQIFVPF</sequence>
<dbReference type="EC" id="3.4.23.43" evidence="15 18"/>
<dbReference type="PRINTS" id="PR00864">
    <property type="entry name" value="PREPILNPTASE"/>
</dbReference>
<keyword evidence="11 19" id="KW-1133">Transmembrane helix</keyword>
<feature type="transmembrane region" description="Helical" evidence="19">
    <location>
        <begin position="159"/>
        <end position="178"/>
    </location>
</feature>
<keyword evidence="4" id="KW-0997">Cell inner membrane</keyword>
<dbReference type="GO" id="GO:0005886">
    <property type="term" value="C:plasma membrane"/>
    <property type="evidence" value="ECO:0007669"/>
    <property type="project" value="UniProtKB-SubCell"/>
</dbReference>
<comment type="subcellular location">
    <subcellularLocation>
        <location evidence="1">Cell inner membrane</location>
        <topology evidence="1">Multi-pass membrane protein</topology>
    </subcellularLocation>
    <subcellularLocation>
        <location evidence="18">Cell membrane</location>
        <topology evidence="18">Multi-pass membrane protein</topology>
    </subcellularLocation>
</comment>
<comment type="function">
    <text evidence="18">Plays an essential role in type IV pili and type II pseudopili formation by proteolytically removing the leader sequence from substrate proteins and subsequently monomethylating the alpha-amino group of the newly exposed N-terminal phenylalanine.</text>
</comment>
<evidence type="ECO:0000259" key="21">
    <source>
        <dbReference type="Pfam" id="PF06750"/>
    </source>
</evidence>
<evidence type="ECO:0000256" key="18">
    <source>
        <dbReference type="RuleBase" id="RU003794"/>
    </source>
</evidence>
<evidence type="ECO:0000256" key="14">
    <source>
        <dbReference type="ARBA" id="ARBA00050401"/>
    </source>
</evidence>
<dbReference type="InterPro" id="IPR050882">
    <property type="entry name" value="Prepilin_peptidase/N-MTase"/>
</dbReference>
<dbReference type="EC" id="2.1.1.-" evidence="18"/>
<evidence type="ECO:0000256" key="3">
    <source>
        <dbReference type="ARBA" id="ARBA00022475"/>
    </source>
</evidence>
<keyword evidence="7 18" id="KW-0808">Transferase</keyword>
<keyword evidence="13 18" id="KW-0511">Multifunctional enzyme</keyword>
<comment type="catalytic activity">
    <reaction evidence="14 18">
        <text>Typically cleaves a -Gly-|-Phe- bond to release an N-terminal, basic peptide of 5-8 residues from type IV prepilin, and then N-methylates the new N-terminal amino group, the methyl donor being S-adenosyl-L-methionine.</text>
        <dbReference type="EC" id="3.4.23.43"/>
    </reaction>
</comment>
<feature type="transmembrane region" description="Helical" evidence="19">
    <location>
        <begin position="12"/>
        <end position="34"/>
    </location>
</feature>
<evidence type="ECO:0000256" key="11">
    <source>
        <dbReference type="ARBA" id="ARBA00022989"/>
    </source>
</evidence>
<evidence type="ECO:0000256" key="17">
    <source>
        <dbReference type="RuleBase" id="RU003793"/>
    </source>
</evidence>
<accession>A0A1Y1QTP5</accession>
<keyword evidence="3" id="KW-1003">Cell membrane</keyword>
<evidence type="ECO:0000256" key="13">
    <source>
        <dbReference type="ARBA" id="ARBA00023268"/>
    </source>
</evidence>
<comment type="similarity">
    <text evidence="2 17">Belongs to the peptidase A24 family.</text>
</comment>
<evidence type="ECO:0000259" key="20">
    <source>
        <dbReference type="Pfam" id="PF01478"/>
    </source>
</evidence>
<organism evidence="22 23">
    <name type="scientific">Thiothrix lacustris</name>
    <dbReference type="NCBI Taxonomy" id="525917"/>
    <lineage>
        <taxon>Bacteria</taxon>
        <taxon>Pseudomonadati</taxon>
        <taxon>Pseudomonadota</taxon>
        <taxon>Gammaproteobacteria</taxon>
        <taxon>Thiotrichales</taxon>
        <taxon>Thiotrichaceae</taxon>
        <taxon>Thiothrix</taxon>
    </lineage>
</organism>
<feature type="domain" description="Prepilin type IV endopeptidase peptidase" evidence="20">
    <location>
        <begin position="139"/>
        <end position="246"/>
    </location>
</feature>
<dbReference type="GO" id="GO:0006465">
    <property type="term" value="P:signal peptide processing"/>
    <property type="evidence" value="ECO:0007669"/>
    <property type="project" value="TreeGrafter"/>
</dbReference>
<evidence type="ECO:0000256" key="15">
    <source>
        <dbReference type="ARBA" id="ARBA00067082"/>
    </source>
</evidence>
<dbReference type="PANTHER" id="PTHR30487">
    <property type="entry name" value="TYPE 4 PREPILIN-LIKE PROTEINS LEADER PEPTIDE-PROCESSING ENZYME"/>
    <property type="match status" value="1"/>
</dbReference>
<dbReference type="Pfam" id="PF06750">
    <property type="entry name" value="A24_N_bact"/>
    <property type="match status" value="1"/>
</dbReference>
<feature type="domain" description="Prepilin peptidase A24 N-terminal" evidence="21">
    <location>
        <begin position="20"/>
        <end position="126"/>
    </location>
</feature>
<evidence type="ECO:0000256" key="7">
    <source>
        <dbReference type="ARBA" id="ARBA00022679"/>
    </source>
</evidence>
<protein>
    <recommendedName>
        <fullName evidence="16 18">Prepilin leader peptidase/N-methyltransferase</fullName>
        <ecNumber evidence="18">2.1.1.-</ecNumber>
        <ecNumber evidence="15 18">3.4.23.43</ecNumber>
    </recommendedName>
</protein>
<dbReference type="GO" id="GO:0004190">
    <property type="term" value="F:aspartic-type endopeptidase activity"/>
    <property type="evidence" value="ECO:0007669"/>
    <property type="project" value="UniProtKB-EC"/>
</dbReference>
<dbReference type="AlphaFoldDB" id="A0A1Y1QTP5"/>
<evidence type="ECO:0000313" key="22">
    <source>
        <dbReference type="EMBL" id="OQX13513.1"/>
    </source>
</evidence>